<evidence type="ECO:0000256" key="4">
    <source>
        <dbReference type="ARBA" id="ARBA00022989"/>
    </source>
</evidence>
<name>A0ABS1XRY1_9ACTN</name>
<dbReference type="InterPro" id="IPR001123">
    <property type="entry name" value="LeuE-type"/>
</dbReference>
<dbReference type="RefSeq" id="WP_203174472.1">
    <property type="nucleotide sequence ID" value="NZ_JAEVHM010000029.1"/>
</dbReference>
<keyword evidence="5 6" id="KW-0472">Membrane</keyword>
<evidence type="ECO:0000256" key="3">
    <source>
        <dbReference type="ARBA" id="ARBA00022692"/>
    </source>
</evidence>
<comment type="subcellular location">
    <subcellularLocation>
        <location evidence="1">Cell membrane</location>
        <topology evidence="1">Multi-pass membrane protein</topology>
    </subcellularLocation>
</comment>
<gene>
    <name evidence="7" type="ORF">JNW91_09065</name>
</gene>
<dbReference type="PANTHER" id="PTHR30086">
    <property type="entry name" value="ARGININE EXPORTER PROTEIN ARGO"/>
    <property type="match status" value="1"/>
</dbReference>
<keyword evidence="2" id="KW-1003">Cell membrane</keyword>
<proteinExistence type="predicted"/>
<keyword evidence="4 6" id="KW-1133">Transmembrane helix</keyword>
<protein>
    <submittedName>
        <fullName evidence="7">LysE family translocator</fullName>
    </submittedName>
</protein>
<evidence type="ECO:0000256" key="6">
    <source>
        <dbReference type="SAM" id="Phobius"/>
    </source>
</evidence>
<evidence type="ECO:0000256" key="5">
    <source>
        <dbReference type="ARBA" id="ARBA00023136"/>
    </source>
</evidence>
<evidence type="ECO:0000256" key="1">
    <source>
        <dbReference type="ARBA" id="ARBA00004651"/>
    </source>
</evidence>
<comment type="caution">
    <text evidence="7">The sequence shown here is derived from an EMBL/GenBank/DDBJ whole genome shotgun (WGS) entry which is preliminary data.</text>
</comment>
<accession>A0ABS1XRY1</accession>
<dbReference type="EMBL" id="JAEVHM010000029">
    <property type="protein sequence ID" value="MBM0232001.1"/>
    <property type="molecule type" value="Genomic_DNA"/>
</dbReference>
<feature type="transmembrane region" description="Helical" evidence="6">
    <location>
        <begin position="21"/>
        <end position="45"/>
    </location>
</feature>
<evidence type="ECO:0000256" key="2">
    <source>
        <dbReference type="ARBA" id="ARBA00022475"/>
    </source>
</evidence>
<evidence type="ECO:0000313" key="7">
    <source>
        <dbReference type="EMBL" id="MBM0232001.1"/>
    </source>
</evidence>
<evidence type="ECO:0000313" key="8">
    <source>
        <dbReference type="Proteomes" id="UP000601027"/>
    </source>
</evidence>
<dbReference type="Proteomes" id="UP000601027">
    <property type="component" value="Unassembled WGS sequence"/>
</dbReference>
<reference evidence="7 8" key="1">
    <citation type="submission" date="2021-01" db="EMBL/GenBank/DDBJ databases">
        <title>Draft genome sequence of Micromonospora sp. strain STR1_7.</title>
        <authorList>
            <person name="Karlyshev A."/>
            <person name="Jawad R."/>
        </authorList>
    </citation>
    <scope>NUCLEOTIDE SEQUENCE [LARGE SCALE GENOMIC DNA]</scope>
    <source>
        <strain evidence="7 8">STR1-7</strain>
    </source>
</reference>
<dbReference type="Pfam" id="PF01810">
    <property type="entry name" value="LysE"/>
    <property type="match status" value="1"/>
</dbReference>
<dbReference type="PANTHER" id="PTHR30086:SF20">
    <property type="entry name" value="ARGININE EXPORTER PROTEIN ARGO-RELATED"/>
    <property type="match status" value="1"/>
</dbReference>
<keyword evidence="8" id="KW-1185">Reference proteome</keyword>
<sequence length="186" mass="20697">MRRATKRWRSARRSGCRRTPPCLGVVLGIQTGTLAWGVLTSAGVTALLTASHLAYEVLRWAGACHLIWMGLSMLLAHPPPSTRPIGPTDRRTRDGRHRLLPRAAARRTDEFTEPEDGRVLRRAPTSVHPLRRFPVHLLGTAWSAVLVVLARRLRTVLQRPTARRLMDRVTGTVITGFGIRLATSSH</sequence>
<keyword evidence="3 6" id="KW-0812">Transmembrane</keyword>
<organism evidence="7 8">
    <name type="scientific">Micromonospora parastrephiae</name>
    <dbReference type="NCBI Taxonomy" id="2806101"/>
    <lineage>
        <taxon>Bacteria</taxon>
        <taxon>Bacillati</taxon>
        <taxon>Actinomycetota</taxon>
        <taxon>Actinomycetes</taxon>
        <taxon>Micromonosporales</taxon>
        <taxon>Micromonosporaceae</taxon>
        <taxon>Micromonospora</taxon>
    </lineage>
</organism>